<dbReference type="InterPro" id="IPR009075">
    <property type="entry name" value="AcylCo_DH/oxidase_C"/>
</dbReference>
<dbReference type="Pfam" id="PF00441">
    <property type="entry name" value="Acyl-CoA_dh_1"/>
    <property type="match status" value="1"/>
</dbReference>
<feature type="region of interest" description="Disordered" evidence="2">
    <location>
        <begin position="70"/>
        <end position="89"/>
    </location>
</feature>
<gene>
    <name evidence="4" type="ORF">PGQ11_012019</name>
</gene>
<reference evidence="4 5" key="1">
    <citation type="journal article" date="2024" name="IMA Fungus">
        <title>Apiospora arundinis, a panoply of carbohydrate-active enzymes and secondary metabolites.</title>
        <authorList>
            <person name="Sorensen T."/>
            <person name="Petersen C."/>
            <person name="Muurmann A.T."/>
            <person name="Christiansen J.V."/>
            <person name="Brundto M.L."/>
            <person name="Overgaard C.K."/>
            <person name="Boysen A.T."/>
            <person name="Wollenberg R.D."/>
            <person name="Larsen T.O."/>
            <person name="Sorensen J.L."/>
            <person name="Nielsen K.L."/>
            <person name="Sondergaard T.E."/>
        </authorList>
    </citation>
    <scope>NUCLEOTIDE SEQUENCE [LARGE SCALE GENOMIC DNA]</scope>
    <source>
        <strain evidence="4 5">AAU 773</strain>
    </source>
</reference>
<accession>A0ABR2I1R5</accession>
<name>A0ABR2I1R5_9PEZI</name>
<evidence type="ECO:0000313" key="5">
    <source>
        <dbReference type="Proteomes" id="UP001390339"/>
    </source>
</evidence>
<comment type="caution">
    <text evidence="4">The sequence shown here is derived from an EMBL/GenBank/DDBJ whole genome shotgun (WGS) entry which is preliminary data.</text>
</comment>
<proteinExistence type="predicted"/>
<dbReference type="SUPFAM" id="SSF47203">
    <property type="entry name" value="Acyl-CoA dehydrogenase C-terminal domain-like"/>
    <property type="match status" value="1"/>
</dbReference>
<dbReference type="EMBL" id="JAPCWZ010000007">
    <property type="protein sequence ID" value="KAK8856107.1"/>
    <property type="molecule type" value="Genomic_DNA"/>
</dbReference>
<organism evidence="4 5">
    <name type="scientific">Apiospora arundinis</name>
    <dbReference type="NCBI Taxonomy" id="335852"/>
    <lineage>
        <taxon>Eukaryota</taxon>
        <taxon>Fungi</taxon>
        <taxon>Dikarya</taxon>
        <taxon>Ascomycota</taxon>
        <taxon>Pezizomycotina</taxon>
        <taxon>Sordariomycetes</taxon>
        <taxon>Xylariomycetidae</taxon>
        <taxon>Amphisphaeriales</taxon>
        <taxon>Apiosporaceae</taxon>
        <taxon>Apiospora</taxon>
    </lineage>
</organism>
<evidence type="ECO:0000256" key="1">
    <source>
        <dbReference type="ARBA" id="ARBA00022630"/>
    </source>
</evidence>
<sequence>MAAPLWSSAASTRSGSYWPWAATDKPHWAWLEQIAYHVKVKPEGWQTKHVAGPVALAKVQGAQVVERAVRESQQIHGGRGYEGGKTMTE</sequence>
<dbReference type="InterPro" id="IPR036250">
    <property type="entry name" value="AcylCo_DH-like_C"/>
</dbReference>
<evidence type="ECO:0000313" key="4">
    <source>
        <dbReference type="EMBL" id="KAK8856107.1"/>
    </source>
</evidence>
<evidence type="ECO:0000256" key="2">
    <source>
        <dbReference type="SAM" id="MobiDB-lite"/>
    </source>
</evidence>
<keyword evidence="5" id="KW-1185">Reference proteome</keyword>
<keyword evidence="1" id="KW-0285">Flavoprotein</keyword>
<evidence type="ECO:0000259" key="3">
    <source>
        <dbReference type="Pfam" id="PF00441"/>
    </source>
</evidence>
<dbReference type="Proteomes" id="UP001390339">
    <property type="component" value="Unassembled WGS sequence"/>
</dbReference>
<dbReference type="Gene3D" id="1.20.140.10">
    <property type="entry name" value="Butyryl-CoA Dehydrogenase, subunit A, domain 3"/>
    <property type="match status" value="1"/>
</dbReference>
<feature type="domain" description="Acyl-CoA dehydrogenase/oxidase C-terminal" evidence="3">
    <location>
        <begin position="51"/>
        <end position="84"/>
    </location>
</feature>
<protein>
    <submittedName>
        <fullName evidence="4">Acyl-CoA dehydrogenase</fullName>
    </submittedName>
</protein>